<reference evidence="2 3" key="1">
    <citation type="submission" date="2016-10" db="EMBL/GenBank/DDBJ databases">
        <authorList>
            <person name="de Groot N.N."/>
        </authorList>
    </citation>
    <scope>NUCLEOTIDE SEQUENCE [LARGE SCALE GENOMIC DNA]</scope>
    <source>
        <strain evidence="2 3">CGMCC 1.10267</strain>
    </source>
</reference>
<gene>
    <name evidence="2" type="ORF">SAMN04487974_13021</name>
</gene>
<dbReference type="AlphaFoldDB" id="A0A1G8AHK5"/>
<organism evidence="2 3">
    <name type="scientific">Pelagibacterium luteolum</name>
    <dbReference type="NCBI Taxonomy" id="440168"/>
    <lineage>
        <taxon>Bacteria</taxon>
        <taxon>Pseudomonadati</taxon>
        <taxon>Pseudomonadota</taxon>
        <taxon>Alphaproteobacteria</taxon>
        <taxon>Hyphomicrobiales</taxon>
        <taxon>Devosiaceae</taxon>
        <taxon>Pelagibacterium</taxon>
    </lineage>
</organism>
<accession>A0A1G8AHK5</accession>
<sequence length="193" mass="21934">MPIVRSSSLPIAPTSRTRSKPLPASKPESHRAGEIGPCLVCDIQGPLGQRRAVQFLVASGAPRADPQPVVRAFDDYRRRTVRHLRDGAGPRVRKCYRRRRRARFRKIEKMSAFLARLRLPQAAQFCRVSSEQPGLRRLSGNGAVGAAVGRLRSLYWHRAWSRNLTCKTTQPTPWRAGWHFWPETDHLGCECFQ</sequence>
<evidence type="ECO:0000313" key="2">
    <source>
        <dbReference type="EMBL" id="SDH20391.1"/>
    </source>
</evidence>
<evidence type="ECO:0000313" key="3">
    <source>
        <dbReference type="Proteomes" id="UP000199495"/>
    </source>
</evidence>
<dbReference type="EMBL" id="FNCS01000030">
    <property type="protein sequence ID" value="SDH20391.1"/>
    <property type="molecule type" value="Genomic_DNA"/>
</dbReference>
<evidence type="ECO:0000256" key="1">
    <source>
        <dbReference type="SAM" id="MobiDB-lite"/>
    </source>
</evidence>
<protein>
    <submittedName>
        <fullName evidence="2">Uncharacterized protein</fullName>
    </submittedName>
</protein>
<name>A0A1G8AHK5_9HYPH</name>
<proteinExistence type="predicted"/>
<keyword evidence="3" id="KW-1185">Reference proteome</keyword>
<dbReference type="Proteomes" id="UP000199495">
    <property type="component" value="Unassembled WGS sequence"/>
</dbReference>
<feature type="region of interest" description="Disordered" evidence="1">
    <location>
        <begin position="1"/>
        <end position="31"/>
    </location>
</feature>